<evidence type="ECO:0008006" key="5">
    <source>
        <dbReference type="Google" id="ProtNLM"/>
    </source>
</evidence>
<dbReference type="Gene3D" id="3.40.190.10">
    <property type="entry name" value="Periplasmic binding protein-like II"/>
    <property type="match status" value="2"/>
</dbReference>
<evidence type="ECO:0000313" key="4">
    <source>
        <dbReference type="Proteomes" id="UP000620139"/>
    </source>
</evidence>
<dbReference type="EMBL" id="JAEDAL010000003">
    <property type="protein sequence ID" value="MBH9552823.1"/>
    <property type="molecule type" value="Genomic_DNA"/>
</dbReference>
<protein>
    <recommendedName>
        <fullName evidence="5">Solute-binding protein family 3/N-terminal domain-containing protein</fullName>
    </recommendedName>
</protein>
<feature type="signal peptide" evidence="2">
    <location>
        <begin position="1"/>
        <end position="18"/>
    </location>
</feature>
<accession>A0A931IY98</accession>
<dbReference type="AlphaFoldDB" id="A0A931IY98"/>
<feature type="chain" id="PRO_5037138484" description="Solute-binding protein family 3/N-terminal domain-containing protein" evidence="2">
    <location>
        <begin position="19"/>
        <end position="285"/>
    </location>
</feature>
<organism evidence="3 4">
    <name type="scientific">Inhella gelatinilytica</name>
    <dbReference type="NCBI Taxonomy" id="2795030"/>
    <lineage>
        <taxon>Bacteria</taxon>
        <taxon>Pseudomonadati</taxon>
        <taxon>Pseudomonadota</taxon>
        <taxon>Betaproteobacteria</taxon>
        <taxon>Burkholderiales</taxon>
        <taxon>Sphaerotilaceae</taxon>
        <taxon>Inhella</taxon>
    </lineage>
</organism>
<keyword evidence="4" id="KW-1185">Reference proteome</keyword>
<evidence type="ECO:0000313" key="3">
    <source>
        <dbReference type="EMBL" id="MBH9552823.1"/>
    </source>
</evidence>
<dbReference type="RefSeq" id="WP_198100442.1">
    <property type="nucleotide sequence ID" value="NZ_JAEDAL010000003.1"/>
</dbReference>
<sequence>MRVAALALLLSLASSARATEVVWAIVDSAPYHLSGLGGLGHTVDSLGHGITDHLIRGLATRMPGFKHRLVHLPRTRLWRDMAAGQPLCYADAFKTPQRLKWAHFTSVTPPLRQIVVTRQGTLPDAGEKSLADLLSQVQLHGVFETDRSYGVHLDRVIAAAGPHVKRQALPDSPQLLRMLEAGRMDYVVEYPPAVTYLYERLQPRPKLDFHLIAEDRQADAAYVACTRGAWGLKVIQAVDRAMRDWALQPEASQALLRWMPPETAQQERPGMERFYTERAARSDVE</sequence>
<name>A0A931IY98_9BURK</name>
<reference evidence="3" key="1">
    <citation type="submission" date="2020-12" db="EMBL/GenBank/DDBJ databases">
        <title>The genome sequence of Inhella sp. 4Y17.</title>
        <authorList>
            <person name="Liu Y."/>
        </authorList>
    </citation>
    <scope>NUCLEOTIDE SEQUENCE</scope>
    <source>
        <strain evidence="3">4Y10</strain>
    </source>
</reference>
<comment type="caution">
    <text evidence="3">The sequence shown here is derived from an EMBL/GenBank/DDBJ whole genome shotgun (WGS) entry which is preliminary data.</text>
</comment>
<keyword evidence="2" id="KW-0732">Signal</keyword>
<evidence type="ECO:0000256" key="2">
    <source>
        <dbReference type="SAM" id="SignalP"/>
    </source>
</evidence>
<evidence type="ECO:0000256" key="1">
    <source>
        <dbReference type="SAM" id="MobiDB-lite"/>
    </source>
</evidence>
<proteinExistence type="predicted"/>
<dbReference type="Proteomes" id="UP000620139">
    <property type="component" value="Unassembled WGS sequence"/>
</dbReference>
<gene>
    <name evidence="3" type="ORF">I7X43_08145</name>
</gene>
<dbReference type="SUPFAM" id="SSF53850">
    <property type="entry name" value="Periplasmic binding protein-like II"/>
    <property type="match status" value="1"/>
</dbReference>
<feature type="region of interest" description="Disordered" evidence="1">
    <location>
        <begin position="262"/>
        <end position="285"/>
    </location>
</feature>
<feature type="compositionally biased region" description="Basic and acidic residues" evidence="1">
    <location>
        <begin position="269"/>
        <end position="285"/>
    </location>
</feature>